<dbReference type="PROSITE" id="PS51186">
    <property type="entry name" value="GNAT"/>
    <property type="match status" value="1"/>
</dbReference>
<dbReference type="Gene3D" id="3.40.630.30">
    <property type="match status" value="1"/>
</dbReference>
<accession>X0TDV0</accession>
<dbReference type="AlphaFoldDB" id="X0TDV0"/>
<proteinExistence type="predicted"/>
<sequence length="151" mass="17944">MKIKDAKFKDLNCILELQKICYQENAIRYNDSNIQPLTQTIDDLEKEFSEQLFLKIEKNSKIIGSVRAFSKNNICYIGKLIVHPEYQNMGIGTRLMNEIEKRFGKVLKYELFTGYKDDKNICLYNKLSYKIYDEKAINDNLKLVFMEKYNR</sequence>
<evidence type="ECO:0000313" key="2">
    <source>
        <dbReference type="EMBL" id="GAF91399.1"/>
    </source>
</evidence>
<protein>
    <recommendedName>
        <fullName evidence="1">N-acetyltransferase domain-containing protein</fullName>
    </recommendedName>
</protein>
<comment type="caution">
    <text evidence="2">The sequence shown here is derived from an EMBL/GenBank/DDBJ whole genome shotgun (WGS) entry which is preliminary data.</text>
</comment>
<organism evidence="2">
    <name type="scientific">marine sediment metagenome</name>
    <dbReference type="NCBI Taxonomy" id="412755"/>
    <lineage>
        <taxon>unclassified sequences</taxon>
        <taxon>metagenomes</taxon>
        <taxon>ecological metagenomes</taxon>
    </lineage>
</organism>
<dbReference type="CDD" id="cd04301">
    <property type="entry name" value="NAT_SF"/>
    <property type="match status" value="1"/>
</dbReference>
<dbReference type="GO" id="GO:0016747">
    <property type="term" value="F:acyltransferase activity, transferring groups other than amino-acyl groups"/>
    <property type="evidence" value="ECO:0007669"/>
    <property type="project" value="InterPro"/>
</dbReference>
<name>X0TDV0_9ZZZZ</name>
<reference evidence="2" key="1">
    <citation type="journal article" date="2014" name="Front. Microbiol.">
        <title>High frequency of phylogenetically diverse reductive dehalogenase-homologous genes in deep subseafloor sedimentary metagenomes.</title>
        <authorList>
            <person name="Kawai M."/>
            <person name="Futagami T."/>
            <person name="Toyoda A."/>
            <person name="Takaki Y."/>
            <person name="Nishi S."/>
            <person name="Hori S."/>
            <person name="Arai W."/>
            <person name="Tsubouchi T."/>
            <person name="Morono Y."/>
            <person name="Uchiyama I."/>
            <person name="Ito T."/>
            <person name="Fujiyama A."/>
            <person name="Inagaki F."/>
            <person name="Takami H."/>
        </authorList>
    </citation>
    <scope>NUCLEOTIDE SEQUENCE</scope>
    <source>
        <strain evidence="2">Expedition CK06-06</strain>
    </source>
</reference>
<evidence type="ECO:0000259" key="1">
    <source>
        <dbReference type="PROSITE" id="PS51186"/>
    </source>
</evidence>
<gene>
    <name evidence="2" type="ORF">S01H1_27637</name>
</gene>
<dbReference type="Pfam" id="PF00583">
    <property type="entry name" value="Acetyltransf_1"/>
    <property type="match status" value="1"/>
</dbReference>
<feature type="domain" description="N-acetyltransferase" evidence="1">
    <location>
        <begin position="1"/>
        <end position="151"/>
    </location>
</feature>
<dbReference type="InterPro" id="IPR000182">
    <property type="entry name" value="GNAT_dom"/>
</dbReference>
<dbReference type="InterPro" id="IPR016181">
    <property type="entry name" value="Acyl_CoA_acyltransferase"/>
</dbReference>
<dbReference type="EMBL" id="BARS01016847">
    <property type="protein sequence ID" value="GAF91399.1"/>
    <property type="molecule type" value="Genomic_DNA"/>
</dbReference>
<dbReference type="SUPFAM" id="SSF55729">
    <property type="entry name" value="Acyl-CoA N-acyltransferases (Nat)"/>
    <property type="match status" value="1"/>
</dbReference>